<dbReference type="InterPro" id="IPR033121">
    <property type="entry name" value="PEPTIDASE_A1"/>
</dbReference>
<dbReference type="InterPro" id="IPR021109">
    <property type="entry name" value="Peptidase_aspartic_dom_sf"/>
</dbReference>
<dbReference type="FunFam" id="2.40.70.10:FF:000149">
    <property type="entry name" value="Uncharacterized protein"/>
    <property type="match status" value="1"/>
</dbReference>
<keyword evidence="2" id="KW-1015">Disulfide bond</keyword>
<dbReference type="PANTHER" id="PTHR47966:SF51">
    <property type="entry name" value="BETA-SITE APP-CLEAVING ENZYME, ISOFORM A-RELATED"/>
    <property type="match status" value="1"/>
</dbReference>
<accession>A0AAN7PCJ7</accession>
<evidence type="ECO:0000256" key="2">
    <source>
        <dbReference type="PIRSR" id="PIRSR601461-2"/>
    </source>
</evidence>
<dbReference type="GO" id="GO:0006508">
    <property type="term" value="P:proteolysis"/>
    <property type="evidence" value="ECO:0007669"/>
    <property type="project" value="UniProtKB-KW"/>
</dbReference>
<dbReference type="PROSITE" id="PS51767">
    <property type="entry name" value="PEPTIDASE_A1"/>
    <property type="match status" value="1"/>
</dbReference>
<feature type="disulfide bond" evidence="2">
    <location>
        <begin position="69"/>
        <end position="76"/>
    </location>
</feature>
<keyword evidence="3" id="KW-0645">Protease</keyword>
<dbReference type="Pfam" id="PF00026">
    <property type="entry name" value="Asp"/>
    <property type="match status" value="1"/>
</dbReference>
<dbReference type="FunFam" id="2.40.70.10:FF:000083">
    <property type="entry name" value="lysosomal aspartic protease"/>
    <property type="match status" value="1"/>
</dbReference>
<evidence type="ECO:0000259" key="4">
    <source>
        <dbReference type="PROSITE" id="PS51767"/>
    </source>
</evidence>
<dbReference type="Gene3D" id="2.40.70.10">
    <property type="entry name" value="Acid Proteases"/>
    <property type="match status" value="3"/>
</dbReference>
<dbReference type="EMBL" id="JARPUR010000002">
    <property type="protein sequence ID" value="KAK4882672.1"/>
    <property type="molecule type" value="Genomic_DNA"/>
</dbReference>
<dbReference type="Gene3D" id="2.60.40.1960">
    <property type="match status" value="1"/>
</dbReference>
<dbReference type="PANTHER" id="PTHR47966">
    <property type="entry name" value="BETA-SITE APP-CLEAVING ENZYME, ISOFORM A-RELATED"/>
    <property type="match status" value="1"/>
</dbReference>
<keyword evidence="6" id="KW-1185">Reference proteome</keyword>
<evidence type="ECO:0000256" key="3">
    <source>
        <dbReference type="RuleBase" id="RU000454"/>
    </source>
</evidence>
<protein>
    <recommendedName>
        <fullName evidence="4">Peptidase A1 domain-containing protein</fullName>
    </recommendedName>
</protein>
<comment type="similarity">
    <text evidence="1 3">Belongs to the peptidase A1 family.</text>
</comment>
<dbReference type="GO" id="GO:0005764">
    <property type="term" value="C:lysosome"/>
    <property type="evidence" value="ECO:0007669"/>
    <property type="project" value="TreeGrafter"/>
</dbReference>
<dbReference type="PROSITE" id="PS00141">
    <property type="entry name" value="ASP_PROTEASE"/>
    <property type="match status" value="2"/>
</dbReference>
<feature type="domain" description="Peptidase A1" evidence="4">
    <location>
        <begin position="38"/>
        <end position="538"/>
    </location>
</feature>
<dbReference type="GO" id="GO:0004190">
    <property type="term" value="F:aspartic-type endopeptidase activity"/>
    <property type="evidence" value="ECO:0007669"/>
    <property type="project" value="UniProtKB-KW"/>
</dbReference>
<evidence type="ECO:0000313" key="5">
    <source>
        <dbReference type="EMBL" id="KAK4882672.1"/>
    </source>
</evidence>
<dbReference type="InterPro" id="IPR001969">
    <property type="entry name" value="Aspartic_peptidase_AS"/>
</dbReference>
<organism evidence="5 6">
    <name type="scientific">Aquatica leii</name>
    <dbReference type="NCBI Taxonomy" id="1421715"/>
    <lineage>
        <taxon>Eukaryota</taxon>
        <taxon>Metazoa</taxon>
        <taxon>Ecdysozoa</taxon>
        <taxon>Arthropoda</taxon>
        <taxon>Hexapoda</taxon>
        <taxon>Insecta</taxon>
        <taxon>Pterygota</taxon>
        <taxon>Neoptera</taxon>
        <taxon>Endopterygota</taxon>
        <taxon>Coleoptera</taxon>
        <taxon>Polyphaga</taxon>
        <taxon>Elateriformia</taxon>
        <taxon>Elateroidea</taxon>
        <taxon>Lampyridae</taxon>
        <taxon>Luciolinae</taxon>
        <taxon>Aquatica</taxon>
    </lineage>
</organism>
<gene>
    <name evidence="5" type="ORF">RN001_005991</name>
</gene>
<proteinExistence type="inferred from homology"/>
<evidence type="ECO:0000313" key="6">
    <source>
        <dbReference type="Proteomes" id="UP001353858"/>
    </source>
</evidence>
<dbReference type="PRINTS" id="PR00792">
    <property type="entry name" value="PEPSIN"/>
</dbReference>
<dbReference type="SUPFAM" id="SSF50630">
    <property type="entry name" value="Acid proteases"/>
    <property type="match status" value="2"/>
</dbReference>
<comment type="caution">
    <text evidence="5">The sequence shown here is derived from an EMBL/GenBank/DDBJ whole genome shotgun (WGS) entry which is preliminary data.</text>
</comment>
<reference evidence="6" key="1">
    <citation type="submission" date="2023-01" db="EMBL/GenBank/DDBJ databases">
        <title>Key to firefly adult light organ development and bioluminescence: homeobox transcription factors regulate luciferase expression and transportation to peroxisome.</title>
        <authorList>
            <person name="Fu X."/>
        </authorList>
    </citation>
    <scope>NUCLEOTIDE SEQUENCE [LARGE SCALE GENOMIC DNA]</scope>
</reference>
<sequence>MKSIRTSLKEVGTKVRQLSFKYGRKTPEPLSNYLDVQYYGLISIGTPPQSFKVVFDTGSSNLWVPSKKCDSNNEACMSHNKYDATKSSTYKKNGTEFSISYGSGSLTGFLSTDTVGIANLKIKEQTFAEATYEIGFDTASFDGILGLAYDQLSVDGVTPPFYKMIDQGLIEQPAFSFYLNRDPSAKIGGELIFGGSDPQHYKGKLNYVPVDQKGFWQFKMDSIKLGSKSFCKNGCEAIADTGTSLIAGPSDEIDEINKIIGTINAEGYVECSSIPNLPVISFVLNGKSYALRGDDYVLQIAGLKIKDQTFAEAISEPNDYSFVFAVFDGILGLAYNKISVDGVTPPFYKMIDQGLIDQPVFSFYLNRNTSAKIGGEIIFGGSDPLHYKGEFNYVPVEHEAYWQFKMDSIKVGSKSFCKNGCEAIANTGAGYITGPSDEIDGINNIIGAVYSDGGDYQLECSSIPNFPVISFVLNGQSYVLKAEDYVLQVKHSGITSCYSKFQHIDVPLSNGSLWILGDAFIGRYYTEFDLGNNRVGFAEAV</sequence>
<dbReference type="AlphaFoldDB" id="A0AAN7PCJ7"/>
<dbReference type="Proteomes" id="UP001353858">
    <property type="component" value="Unassembled WGS sequence"/>
</dbReference>
<name>A0AAN7PCJ7_9COLE</name>
<evidence type="ECO:0000256" key="1">
    <source>
        <dbReference type="ARBA" id="ARBA00007447"/>
    </source>
</evidence>
<dbReference type="FunFam" id="2.40.70.10:FF:000044">
    <property type="entry name" value="Lysosomal aspartic protease"/>
    <property type="match status" value="1"/>
</dbReference>
<keyword evidence="3" id="KW-0064">Aspartyl protease</keyword>
<dbReference type="InterPro" id="IPR001461">
    <property type="entry name" value="Aspartic_peptidase_A1"/>
</dbReference>
<keyword evidence="3" id="KW-0378">Hydrolase</keyword>